<keyword evidence="3" id="KW-1185">Reference proteome</keyword>
<dbReference type="EMBL" id="CP034437">
    <property type="protein sequence ID" value="AZN41606.1"/>
    <property type="molecule type" value="Genomic_DNA"/>
</dbReference>
<evidence type="ECO:0000259" key="1">
    <source>
        <dbReference type="Pfam" id="PF00248"/>
    </source>
</evidence>
<dbReference type="RefSeq" id="WP_126017312.1">
    <property type="nucleotide sequence ID" value="NZ_CP034437.1"/>
</dbReference>
<dbReference type="AlphaFoldDB" id="A0A3S9A7L3"/>
<dbReference type="SUPFAM" id="SSF51430">
    <property type="entry name" value="NAD(P)-linked oxidoreductase"/>
    <property type="match status" value="1"/>
</dbReference>
<gene>
    <name evidence="2" type="ORF">EJC50_19435</name>
</gene>
<evidence type="ECO:0000313" key="2">
    <source>
        <dbReference type="EMBL" id="AZN41606.1"/>
    </source>
</evidence>
<proteinExistence type="predicted"/>
<dbReference type="Pfam" id="PF00248">
    <property type="entry name" value="Aldo_ket_red"/>
    <property type="match status" value="1"/>
</dbReference>
<dbReference type="KEGG" id="palb:EJC50_19435"/>
<dbReference type="Proteomes" id="UP000272528">
    <property type="component" value="Chromosome"/>
</dbReference>
<dbReference type="CDD" id="cd19086">
    <property type="entry name" value="AKR_AKR11C1"/>
    <property type="match status" value="1"/>
</dbReference>
<name>A0A3S9A7L3_9BACL</name>
<feature type="domain" description="NADP-dependent oxidoreductase" evidence="1">
    <location>
        <begin position="16"/>
        <end position="292"/>
    </location>
</feature>
<dbReference type="OrthoDB" id="9773828at2"/>
<dbReference type="InterPro" id="IPR023210">
    <property type="entry name" value="NADP_OxRdtase_dom"/>
</dbReference>
<dbReference type="InterPro" id="IPR053135">
    <property type="entry name" value="AKR2_Oxidoreductase"/>
</dbReference>
<organism evidence="2 3">
    <name type="scientific">Paenibacillus albus</name>
    <dbReference type="NCBI Taxonomy" id="2495582"/>
    <lineage>
        <taxon>Bacteria</taxon>
        <taxon>Bacillati</taxon>
        <taxon>Bacillota</taxon>
        <taxon>Bacilli</taxon>
        <taxon>Bacillales</taxon>
        <taxon>Paenibacillaceae</taxon>
        <taxon>Paenibacillus</taxon>
    </lineage>
</organism>
<reference evidence="3" key="1">
    <citation type="submission" date="2018-12" db="EMBL/GenBank/DDBJ databases">
        <title>Genome sequence of Peanibacillus sp.</title>
        <authorList>
            <person name="Subramani G."/>
            <person name="Srinivasan S."/>
            <person name="Kim M.K."/>
        </authorList>
    </citation>
    <scope>NUCLEOTIDE SEQUENCE [LARGE SCALE GENOMIC DNA]</scope>
    <source>
        <strain evidence="3">18JY67-1</strain>
    </source>
</reference>
<dbReference type="InterPro" id="IPR036812">
    <property type="entry name" value="NAD(P)_OxRdtase_dom_sf"/>
</dbReference>
<accession>A0A3S9A7L3</accession>
<dbReference type="Gene3D" id="3.20.20.100">
    <property type="entry name" value="NADP-dependent oxidoreductase domain"/>
    <property type="match status" value="1"/>
</dbReference>
<protein>
    <submittedName>
        <fullName evidence="2">Aldo/keto reductase</fullName>
    </submittedName>
</protein>
<sequence length="304" mass="34009">MKQNRLGNSELIVGEVGLGCMSIGTDQKKASEIIHAALECGVNFLDTADLYDEGLNEEIVGAAIQGRRREDVILATKVGNRRLPGRDGWVWDASKAYILEAVKGSLKRLRTDYIDLYQLHGGTMDDPIEETIEAFEQLKREGVIRFYGISSIRPNVIREYTCRSSIVSVMSQYSMLDRRPEESILPWMAEHKVSMIARGPVAKGILSAEGQDRLLNGYLDYTAESLRSLHSKFQEIANLSNRNISQLAIRYALSHPSVAVTIPGASSLQQLLDNVGASEALPLTEEEITQLRVITRFNQYEQHR</sequence>
<evidence type="ECO:0000313" key="3">
    <source>
        <dbReference type="Proteomes" id="UP000272528"/>
    </source>
</evidence>
<dbReference type="PANTHER" id="PTHR43312">
    <property type="entry name" value="D-THREO-ALDOSE 1-DEHYDROGENASE"/>
    <property type="match status" value="1"/>
</dbReference>
<dbReference type="PANTHER" id="PTHR43312:SF1">
    <property type="entry name" value="NADP-DEPENDENT OXIDOREDUCTASE DOMAIN-CONTAINING PROTEIN"/>
    <property type="match status" value="1"/>
</dbReference>